<gene>
    <name evidence="2" type="ORF">D9619_008968</name>
</gene>
<dbReference type="SUPFAM" id="SSF56112">
    <property type="entry name" value="Protein kinase-like (PK-like)"/>
    <property type="match status" value="1"/>
</dbReference>
<organism evidence="2 3">
    <name type="scientific">Psilocybe cf. subviscida</name>
    <dbReference type="NCBI Taxonomy" id="2480587"/>
    <lineage>
        <taxon>Eukaryota</taxon>
        <taxon>Fungi</taxon>
        <taxon>Dikarya</taxon>
        <taxon>Basidiomycota</taxon>
        <taxon>Agaricomycotina</taxon>
        <taxon>Agaricomycetes</taxon>
        <taxon>Agaricomycetidae</taxon>
        <taxon>Agaricales</taxon>
        <taxon>Agaricineae</taxon>
        <taxon>Strophariaceae</taxon>
        <taxon>Psilocybe</taxon>
    </lineage>
</organism>
<dbReference type="Proteomes" id="UP000567179">
    <property type="component" value="Unassembled WGS sequence"/>
</dbReference>
<protein>
    <recommendedName>
        <fullName evidence="1">Aminoglycoside phosphotransferase domain-containing protein</fullName>
    </recommendedName>
</protein>
<dbReference type="PANTHER" id="PTHR21310">
    <property type="entry name" value="AMINOGLYCOSIDE PHOSPHOTRANSFERASE-RELATED-RELATED"/>
    <property type="match status" value="1"/>
</dbReference>
<reference evidence="2 3" key="1">
    <citation type="journal article" date="2020" name="ISME J.">
        <title>Uncovering the hidden diversity of litter-decomposition mechanisms in mushroom-forming fungi.</title>
        <authorList>
            <person name="Floudas D."/>
            <person name="Bentzer J."/>
            <person name="Ahren D."/>
            <person name="Johansson T."/>
            <person name="Persson P."/>
            <person name="Tunlid A."/>
        </authorList>
    </citation>
    <scope>NUCLEOTIDE SEQUENCE [LARGE SCALE GENOMIC DNA]</scope>
    <source>
        <strain evidence="2 3">CBS 101986</strain>
    </source>
</reference>
<dbReference type="InterPro" id="IPR011009">
    <property type="entry name" value="Kinase-like_dom_sf"/>
</dbReference>
<keyword evidence="3" id="KW-1185">Reference proteome</keyword>
<dbReference type="PANTHER" id="PTHR21310:SF15">
    <property type="entry name" value="AMINOGLYCOSIDE PHOSPHOTRANSFERASE DOMAIN-CONTAINING PROTEIN"/>
    <property type="match status" value="1"/>
</dbReference>
<dbReference type="InterPro" id="IPR051678">
    <property type="entry name" value="AGP_Transferase"/>
</dbReference>
<feature type="domain" description="Aminoglycoside phosphotransferase" evidence="1">
    <location>
        <begin position="87"/>
        <end position="280"/>
    </location>
</feature>
<evidence type="ECO:0000313" key="2">
    <source>
        <dbReference type="EMBL" id="KAF5329700.1"/>
    </source>
</evidence>
<dbReference type="EMBL" id="JAACJJ010000002">
    <property type="protein sequence ID" value="KAF5329700.1"/>
    <property type="molecule type" value="Genomic_DNA"/>
</dbReference>
<evidence type="ECO:0000313" key="3">
    <source>
        <dbReference type="Proteomes" id="UP000567179"/>
    </source>
</evidence>
<proteinExistence type="predicted"/>
<dbReference type="InterPro" id="IPR002575">
    <property type="entry name" value="Aminoglycoside_PTrfase"/>
</dbReference>
<evidence type="ECO:0000259" key="1">
    <source>
        <dbReference type="Pfam" id="PF01636"/>
    </source>
</evidence>
<dbReference type="Gene3D" id="3.90.1200.10">
    <property type="match status" value="1"/>
</dbReference>
<accession>A0A8H5BUL2</accession>
<name>A0A8H5BUL2_9AGAR</name>
<dbReference type="OrthoDB" id="2906425at2759"/>
<comment type="caution">
    <text evidence="2">The sequence shown here is derived from an EMBL/GenBank/DDBJ whole genome shotgun (WGS) entry which is preliminary data.</text>
</comment>
<dbReference type="Pfam" id="PF01636">
    <property type="entry name" value="APH"/>
    <property type="match status" value="1"/>
</dbReference>
<sequence>MKIGDSLVLPRAVLDQQTIQTVIIQVNSVSNYSKREHKWTRMDPKSERPIQDAITLDSYEAMFEDGISYIQWFGFPPIDEHFNPSEQLERKILNKVAALHLVRQRAIIPEREVIAHQPAGRLSPRVRRHRHGQPTRRGRGQVLQRYLRDIADIHVQLSTGSFVFDAGEVVVGPGADSGLGPVASASGYFSVQAEAYEHLVRAAGEHDDDEEAEEGGAYDSDALKRRFVASLRRKVMMLLVDAQDGHGPFPMCHGDLHCDNILVDATGHISGVLDWDCAGTVPWVPS</sequence>
<dbReference type="AlphaFoldDB" id="A0A8H5BUL2"/>